<dbReference type="InterPro" id="IPR000792">
    <property type="entry name" value="Tscrpt_reg_LuxR_C"/>
</dbReference>
<feature type="modified residue" description="4-aspartylphosphate" evidence="3">
    <location>
        <position position="55"/>
    </location>
</feature>
<dbReference type="InterPro" id="IPR058245">
    <property type="entry name" value="NreC/VraR/RcsB-like_REC"/>
</dbReference>
<dbReference type="PROSITE" id="PS50043">
    <property type="entry name" value="HTH_LUXR_2"/>
    <property type="match status" value="1"/>
</dbReference>
<dbReference type="AlphaFoldDB" id="A0A844B6C0"/>
<dbReference type="SUPFAM" id="SSF52172">
    <property type="entry name" value="CheY-like"/>
    <property type="match status" value="1"/>
</dbReference>
<evidence type="ECO:0000259" key="5">
    <source>
        <dbReference type="PROSITE" id="PS50110"/>
    </source>
</evidence>
<dbReference type="PROSITE" id="PS50110">
    <property type="entry name" value="RESPONSE_REGULATORY"/>
    <property type="match status" value="1"/>
</dbReference>
<keyword evidence="7" id="KW-1185">Reference proteome</keyword>
<dbReference type="SMART" id="SM00421">
    <property type="entry name" value="HTH_LUXR"/>
    <property type="match status" value="1"/>
</dbReference>
<dbReference type="GO" id="GO:0003677">
    <property type="term" value="F:DNA binding"/>
    <property type="evidence" value="ECO:0007669"/>
    <property type="project" value="UniProtKB-KW"/>
</dbReference>
<dbReference type="PANTHER" id="PTHR45566">
    <property type="entry name" value="HTH-TYPE TRANSCRIPTIONAL REGULATOR YHJB-RELATED"/>
    <property type="match status" value="1"/>
</dbReference>
<keyword evidence="1 3" id="KW-0597">Phosphoprotein</keyword>
<keyword evidence="2" id="KW-0238">DNA-binding</keyword>
<dbReference type="GO" id="GO:0006355">
    <property type="term" value="P:regulation of DNA-templated transcription"/>
    <property type="evidence" value="ECO:0007669"/>
    <property type="project" value="InterPro"/>
</dbReference>
<dbReference type="InterPro" id="IPR011006">
    <property type="entry name" value="CheY-like_superfamily"/>
</dbReference>
<gene>
    <name evidence="6" type="ORF">GHT07_07140</name>
</gene>
<dbReference type="Proteomes" id="UP000487350">
    <property type="component" value="Unassembled WGS sequence"/>
</dbReference>
<dbReference type="InterPro" id="IPR001789">
    <property type="entry name" value="Sig_transdc_resp-reg_receiver"/>
</dbReference>
<dbReference type="SUPFAM" id="SSF46894">
    <property type="entry name" value="C-terminal effector domain of the bipartite response regulators"/>
    <property type="match status" value="1"/>
</dbReference>
<sequence>MNKTVLVVDDHPLFRRALVGLVQESPACGEVLAASSAEEGLQRLRESKVDLILLDLGLPGAAGVDAISLFRRTSNANIVVVSASEHRQEIAAATKAGAIAVVSKSVSMETLKDVVHRALTDTLPEQKWIRPVGSLVLGDGVGRTLTVRQQEIATLLMEGHSNKEIGMRLSLAEITVKTHLTAIFRLLGVVNRTQAVVAIRRLGIDYSAGTSVAHDSHPA</sequence>
<dbReference type="SMART" id="SM00448">
    <property type="entry name" value="REC"/>
    <property type="match status" value="1"/>
</dbReference>
<dbReference type="RefSeq" id="WP_153584388.1">
    <property type="nucleotide sequence ID" value="NZ_WJBU01000006.1"/>
</dbReference>
<dbReference type="PANTHER" id="PTHR45566:SF2">
    <property type="entry name" value="NARL SUBFAMILY"/>
    <property type="match status" value="1"/>
</dbReference>
<dbReference type="Pfam" id="PF00196">
    <property type="entry name" value="GerE"/>
    <property type="match status" value="1"/>
</dbReference>
<feature type="domain" description="Response regulatory" evidence="5">
    <location>
        <begin position="4"/>
        <end position="119"/>
    </location>
</feature>
<evidence type="ECO:0000256" key="2">
    <source>
        <dbReference type="ARBA" id="ARBA00023125"/>
    </source>
</evidence>
<proteinExistence type="predicted"/>
<dbReference type="PRINTS" id="PR00038">
    <property type="entry name" value="HTHLUXR"/>
</dbReference>
<dbReference type="CDD" id="cd17535">
    <property type="entry name" value="REC_NarL-like"/>
    <property type="match status" value="1"/>
</dbReference>
<dbReference type="InterPro" id="IPR051015">
    <property type="entry name" value="EvgA-like"/>
</dbReference>
<evidence type="ECO:0000313" key="7">
    <source>
        <dbReference type="Proteomes" id="UP000487350"/>
    </source>
</evidence>
<evidence type="ECO:0000256" key="1">
    <source>
        <dbReference type="ARBA" id="ARBA00022553"/>
    </source>
</evidence>
<protein>
    <submittedName>
        <fullName evidence="6">Response regulator</fullName>
    </submittedName>
</protein>
<feature type="domain" description="HTH luxR-type" evidence="4">
    <location>
        <begin position="138"/>
        <end position="203"/>
    </location>
</feature>
<evidence type="ECO:0000256" key="3">
    <source>
        <dbReference type="PROSITE-ProRule" id="PRU00169"/>
    </source>
</evidence>
<evidence type="ECO:0000313" key="6">
    <source>
        <dbReference type="EMBL" id="MRD47047.1"/>
    </source>
</evidence>
<dbReference type="CDD" id="cd06170">
    <property type="entry name" value="LuxR_C_like"/>
    <property type="match status" value="1"/>
</dbReference>
<dbReference type="GO" id="GO:0000160">
    <property type="term" value="P:phosphorelay signal transduction system"/>
    <property type="evidence" value="ECO:0007669"/>
    <property type="project" value="InterPro"/>
</dbReference>
<dbReference type="OrthoDB" id="3374006at2"/>
<reference evidence="6 7" key="1">
    <citation type="submission" date="2019-11" db="EMBL/GenBank/DDBJ databases">
        <title>Caenimonas koreensis gen. nov., sp. nov., isolated from activated sludge.</title>
        <authorList>
            <person name="Seung H.R."/>
        </authorList>
    </citation>
    <scope>NUCLEOTIDE SEQUENCE [LARGE SCALE GENOMIC DNA]</scope>
    <source>
        <strain evidence="6 7">EMB320</strain>
    </source>
</reference>
<dbReference type="InterPro" id="IPR016032">
    <property type="entry name" value="Sig_transdc_resp-reg_C-effctor"/>
</dbReference>
<comment type="caution">
    <text evidence="6">The sequence shown here is derived from an EMBL/GenBank/DDBJ whole genome shotgun (WGS) entry which is preliminary data.</text>
</comment>
<dbReference type="Gene3D" id="3.40.50.2300">
    <property type="match status" value="1"/>
</dbReference>
<dbReference type="InterPro" id="IPR036388">
    <property type="entry name" value="WH-like_DNA-bd_sf"/>
</dbReference>
<dbReference type="Pfam" id="PF00072">
    <property type="entry name" value="Response_reg"/>
    <property type="match status" value="1"/>
</dbReference>
<accession>A0A844B6C0</accession>
<name>A0A844B6C0_9BURK</name>
<evidence type="ECO:0000259" key="4">
    <source>
        <dbReference type="PROSITE" id="PS50043"/>
    </source>
</evidence>
<organism evidence="6 7">
    <name type="scientific">Caenimonas koreensis DSM 17982</name>
    <dbReference type="NCBI Taxonomy" id="1121255"/>
    <lineage>
        <taxon>Bacteria</taxon>
        <taxon>Pseudomonadati</taxon>
        <taxon>Pseudomonadota</taxon>
        <taxon>Betaproteobacteria</taxon>
        <taxon>Burkholderiales</taxon>
        <taxon>Comamonadaceae</taxon>
        <taxon>Caenimonas</taxon>
    </lineage>
</organism>
<dbReference type="Gene3D" id="1.10.10.10">
    <property type="entry name" value="Winged helix-like DNA-binding domain superfamily/Winged helix DNA-binding domain"/>
    <property type="match status" value="1"/>
</dbReference>
<dbReference type="EMBL" id="WJBU01000006">
    <property type="protein sequence ID" value="MRD47047.1"/>
    <property type="molecule type" value="Genomic_DNA"/>
</dbReference>